<dbReference type="RefSeq" id="WP_043904692.1">
    <property type="nucleotide sequence ID" value="NZ_CM002692.1"/>
</dbReference>
<keyword evidence="2" id="KW-1185">Reference proteome</keyword>
<comment type="caution">
    <text evidence="1">The sequence shown here is derived from an EMBL/GenBank/DDBJ whole genome shotgun (WGS) entry which is preliminary data.</text>
</comment>
<evidence type="ECO:0000313" key="2">
    <source>
        <dbReference type="Proteomes" id="UP000023566"/>
    </source>
</evidence>
<dbReference type="Proteomes" id="UP000023566">
    <property type="component" value="Chromosome"/>
</dbReference>
<sequence>MDFGKATKQQLLTIALYESCPLEFKYEACRELQMRWNNNMLLDLVRLYGQGKEIWEIAEYLGVPESVVKEKILSYRLYRGRVNEKAI</sequence>
<name>A0ABC9VG92_9BACL</name>
<evidence type="ECO:0000313" key="1">
    <source>
        <dbReference type="EMBL" id="EZP77597.1"/>
    </source>
</evidence>
<gene>
    <name evidence="1" type="ORF">H839_08189</name>
</gene>
<evidence type="ECO:0008006" key="3">
    <source>
        <dbReference type="Google" id="ProtNLM"/>
    </source>
</evidence>
<organism evidence="1 2">
    <name type="scientific">Parageobacillus genomosp. 1</name>
    <dbReference type="NCBI Taxonomy" id="1295642"/>
    <lineage>
        <taxon>Bacteria</taxon>
        <taxon>Bacillati</taxon>
        <taxon>Bacillota</taxon>
        <taxon>Bacilli</taxon>
        <taxon>Bacillales</taxon>
        <taxon>Anoxybacillaceae</taxon>
        <taxon>Parageobacillus</taxon>
    </lineage>
</organism>
<dbReference type="AlphaFoldDB" id="A0ABC9VG92"/>
<proteinExistence type="predicted"/>
<accession>A0ABC9VG92</accession>
<protein>
    <recommendedName>
        <fullName evidence="3">Mor transcription activator domain-containing protein</fullName>
    </recommendedName>
</protein>
<dbReference type="EMBL" id="AOTZ01000004">
    <property type="protein sequence ID" value="EZP77597.1"/>
    <property type="molecule type" value="Genomic_DNA"/>
</dbReference>
<reference evidence="1 2" key="1">
    <citation type="journal article" date="2014" name="Appl. Microbiol. Biotechnol.">
        <title>Transformable facultative thermophile Geobacillus stearothermophilus NUB3621 as a host strain for metabolic engineering.</title>
        <authorList>
            <person name="Blanchard K."/>
            <person name="Robic S."/>
            <person name="Matsumura I."/>
        </authorList>
    </citation>
    <scope>NUCLEOTIDE SEQUENCE [LARGE SCALE GENOMIC DNA]</scope>
    <source>
        <strain evidence="1 2">NUB3621</strain>
    </source>
</reference>